<dbReference type="Gene3D" id="3.60.10.10">
    <property type="entry name" value="Endonuclease/exonuclease/phosphatase"/>
    <property type="match status" value="1"/>
</dbReference>
<keyword evidence="4" id="KW-1185">Reference proteome</keyword>
<dbReference type="Proteomes" id="UP000091956">
    <property type="component" value="Unassembled WGS sequence"/>
</dbReference>
<dbReference type="PANTHER" id="PTHR11200">
    <property type="entry name" value="INOSITOL 5-PHOSPHATASE"/>
    <property type="match status" value="1"/>
</dbReference>
<dbReference type="InterPro" id="IPR046985">
    <property type="entry name" value="IP5"/>
</dbReference>
<evidence type="ECO:0000256" key="1">
    <source>
        <dbReference type="SAM" id="MobiDB-lite"/>
    </source>
</evidence>
<dbReference type="STRING" id="342668.A0A1B8GJ85"/>
<dbReference type="OrthoDB" id="2248459at2759"/>
<feature type="domain" description="Inositol polyphosphate-related phosphatase" evidence="2">
    <location>
        <begin position="778"/>
        <end position="1123"/>
    </location>
</feature>
<dbReference type="FunFam" id="3.60.10.10:FF:000036">
    <property type="entry name" value="Inositol polyphosphate phosphatase, putative"/>
    <property type="match status" value="1"/>
</dbReference>
<organism evidence="3 4">
    <name type="scientific">Pseudogymnoascus verrucosus</name>
    <dbReference type="NCBI Taxonomy" id="342668"/>
    <lineage>
        <taxon>Eukaryota</taxon>
        <taxon>Fungi</taxon>
        <taxon>Dikarya</taxon>
        <taxon>Ascomycota</taxon>
        <taxon>Pezizomycotina</taxon>
        <taxon>Leotiomycetes</taxon>
        <taxon>Thelebolales</taxon>
        <taxon>Thelebolaceae</taxon>
        <taxon>Pseudogymnoascus</taxon>
    </lineage>
</organism>
<dbReference type="EMBL" id="KV460232">
    <property type="protein sequence ID" value="OBT95856.1"/>
    <property type="molecule type" value="Genomic_DNA"/>
</dbReference>
<dbReference type="InterPro" id="IPR036691">
    <property type="entry name" value="Endo/exonu/phosph_ase_sf"/>
</dbReference>
<dbReference type="InterPro" id="IPR015943">
    <property type="entry name" value="WD40/YVTN_repeat-like_dom_sf"/>
</dbReference>
<feature type="compositionally biased region" description="Polar residues" evidence="1">
    <location>
        <begin position="36"/>
        <end position="79"/>
    </location>
</feature>
<dbReference type="GO" id="GO:0046856">
    <property type="term" value="P:phosphatidylinositol dephosphorylation"/>
    <property type="evidence" value="ECO:0007669"/>
    <property type="project" value="InterPro"/>
</dbReference>
<feature type="region of interest" description="Disordered" evidence="1">
    <location>
        <begin position="1"/>
        <end position="260"/>
    </location>
</feature>
<dbReference type="AlphaFoldDB" id="A0A1B8GJ85"/>
<feature type="compositionally biased region" description="Polar residues" evidence="1">
    <location>
        <begin position="414"/>
        <end position="430"/>
    </location>
</feature>
<evidence type="ECO:0000259" key="2">
    <source>
        <dbReference type="SMART" id="SM00128"/>
    </source>
</evidence>
<dbReference type="InterPro" id="IPR000300">
    <property type="entry name" value="IPPc"/>
</dbReference>
<dbReference type="Pfam" id="PF22669">
    <property type="entry name" value="Exo_endo_phos2"/>
    <property type="match status" value="1"/>
</dbReference>
<dbReference type="PANTHER" id="PTHR11200:SF240">
    <property type="entry name" value="INOSITOL POLYPHOSPHATE 5-PHOSPHATASE C9G1.10C-RELATED"/>
    <property type="match status" value="1"/>
</dbReference>
<gene>
    <name evidence="3" type="ORF">VE01_06116</name>
</gene>
<dbReference type="InterPro" id="IPR036322">
    <property type="entry name" value="WD40_repeat_dom_sf"/>
</dbReference>
<sequence>MSGNGPDNTDASSIKPVSSLLSHFEQLTTPAPIGNSIRSRSQSPNPITHQTLRSSPASPTGLHTQELAPNNWQNGSGRLQPTAAEVGRQRPVSTGPRFGSQYSPAVTIEPPKSPPKSSNLSLTIPGSRGSLAPETPIATSAPGIASPRHFRIPSRPQTPLVESRKPPLLSPSPASQPPEPPPPRRSGELRREPPAKPLPRAAPIPNRLEKPKIPAKRSSVYGQTTDREAMTPVDTQPTAYREFPASMPTSRGVSPNRPFMVAPAAPSRPLVHDTELYSPAPINLAAAKRREFEPISRSVAVESSDEQKPSLPARPRPPPSKPFINRSMSNVMPDTRANNQQDLQPYAQNPHIVDRSVSLSRTPERNISASRSHPPTPPRSYPRSMSVDQTGMRKLTDSQHAPRTTYEAPEASIPRSSQAQPPTAETSPSSVEYPDPSRSNRRPPIISQSVREIPIKFDARIFDVIGEYACSSGTFTRAWNLVTGDQLLNLNHGETVKIMSISFKAFSAPEEEGQRLWLGNNVGDLVEVDIASQSVVATKSAAHSRHEVIKIYRHKDEMWTLDDVGTLHIWVPNRAATQSFDALAQTFRVPKGHTFSLVAGNELWYATGKDLRVFDPTASEGAPFQLLQRPLCQSSAGEIVSGATINSQPDRVYFGHTDGKVTIYSRDRFTCLDIINVSLYKINSLVGVGQHLWAGFNTGLICVYDTTQVPWVMKKDWRAHENPVIGILADRNSSRRLDRLQVISLGADNLLKQWDGLLREDWLENEMRARDAEFCTFQNIRTLVMTWNAGASTPSSLRNSDQDASFVRNLLNSSGSPDILIFGFQELVDLEDKKATAMSFFKSKKKDAHSDQERMSHQYRDWRDYLIRCLDDFMPKNELYHLLQSSTLVGLFTCIFVKSHLRDRIKNLSASEVKRGMGGLHGNKGALIVRFVVDDTSMCFVNCHLAAGQAHTKLRNHDISAILESNVLPVERDSSARLDSYIGGGDGSMILDHEVCIINGDLNYRIDTMGRDAVVNAVKAGNLAKLLERDQLLVSKRKNPGFRLRAFQEMPIAFNPTYKYDVGTDTYDTSEKKRSPAWCDRILYRDGHVVNRIKQFDYRRHEVRVSDHRPVSALFEMTIKSVLPRERASTWDRTVQGFEKVKKRLLTN</sequence>
<dbReference type="GO" id="GO:0004439">
    <property type="term" value="F:phosphatidylinositol-4,5-bisphosphate 5-phosphatase activity"/>
    <property type="evidence" value="ECO:0007669"/>
    <property type="project" value="TreeGrafter"/>
</dbReference>
<name>A0A1B8GJ85_9PEZI</name>
<protein>
    <recommendedName>
        <fullName evidence="2">Inositol polyphosphate-related phosphatase domain-containing protein</fullName>
    </recommendedName>
</protein>
<evidence type="ECO:0000313" key="3">
    <source>
        <dbReference type="EMBL" id="OBT95856.1"/>
    </source>
</evidence>
<dbReference type="RefSeq" id="XP_018129589.1">
    <property type="nucleotide sequence ID" value="XM_018275570.2"/>
</dbReference>
<proteinExistence type="predicted"/>
<feature type="compositionally biased region" description="Pro residues" evidence="1">
    <location>
        <begin position="312"/>
        <end position="321"/>
    </location>
</feature>
<dbReference type="Gene3D" id="2.130.10.10">
    <property type="entry name" value="YVTN repeat-like/Quinoprotein amine dehydrogenase"/>
    <property type="match status" value="1"/>
</dbReference>
<dbReference type="SUPFAM" id="SSF50978">
    <property type="entry name" value="WD40 repeat-like"/>
    <property type="match status" value="1"/>
</dbReference>
<feature type="compositionally biased region" description="Polar residues" evidence="1">
    <location>
        <begin position="326"/>
        <end position="347"/>
    </location>
</feature>
<feature type="compositionally biased region" description="Basic and acidic residues" evidence="1">
    <location>
        <begin position="185"/>
        <end position="194"/>
    </location>
</feature>
<dbReference type="SMART" id="SM00128">
    <property type="entry name" value="IPPc"/>
    <property type="match status" value="1"/>
</dbReference>
<feature type="compositionally biased region" description="Pro residues" evidence="1">
    <location>
        <begin position="168"/>
        <end position="184"/>
    </location>
</feature>
<reference evidence="4" key="2">
    <citation type="journal article" date="2018" name="Nat. Commun.">
        <title>Extreme sensitivity to ultraviolet light in the fungal pathogen causing white-nose syndrome of bats.</title>
        <authorList>
            <person name="Palmer J.M."/>
            <person name="Drees K.P."/>
            <person name="Foster J.T."/>
            <person name="Lindner D.L."/>
        </authorList>
    </citation>
    <scope>NUCLEOTIDE SEQUENCE [LARGE SCALE GENOMIC DNA]</scope>
    <source>
        <strain evidence="4">UAMH 10579</strain>
    </source>
</reference>
<feature type="region of interest" description="Disordered" evidence="1">
    <location>
        <begin position="297"/>
        <end position="447"/>
    </location>
</feature>
<evidence type="ECO:0000313" key="4">
    <source>
        <dbReference type="Proteomes" id="UP000091956"/>
    </source>
</evidence>
<accession>A0A1B8GJ85</accession>
<dbReference type="GeneID" id="28839502"/>
<feature type="compositionally biased region" description="Polar residues" evidence="1">
    <location>
        <begin position="1"/>
        <end position="29"/>
    </location>
</feature>
<reference evidence="3 4" key="1">
    <citation type="submission" date="2016-03" db="EMBL/GenBank/DDBJ databases">
        <title>Comparative genomics of Pseudogymnoascus destructans, the fungus causing white-nose syndrome of bats.</title>
        <authorList>
            <person name="Palmer J.M."/>
            <person name="Drees K.P."/>
            <person name="Foster J.T."/>
            <person name="Lindner D.L."/>
        </authorList>
    </citation>
    <scope>NUCLEOTIDE SEQUENCE [LARGE SCALE GENOMIC DNA]</scope>
    <source>
        <strain evidence="3 4">UAMH 10579</strain>
    </source>
</reference>
<feature type="compositionally biased region" description="Polar residues" evidence="1">
    <location>
        <begin position="357"/>
        <end position="373"/>
    </location>
</feature>
<dbReference type="SUPFAM" id="SSF56219">
    <property type="entry name" value="DNase I-like"/>
    <property type="match status" value="1"/>
</dbReference>